<dbReference type="EMBL" id="AZRA01000025">
    <property type="protein sequence ID" value="KDB53405.1"/>
    <property type="molecule type" value="Genomic_DNA"/>
</dbReference>
<dbReference type="AlphaFoldDB" id="A0A059KPV5"/>
<evidence type="ECO:0000313" key="1">
    <source>
        <dbReference type="EMBL" id="KDB53405.1"/>
    </source>
</evidence>
<proteinExistence type="predicted"/>
<reference evidence="1 2" key="1">
    <citation type="journal article" date="2014" name="FEMS Microbiol. Ecol.">
        <title>Sphaerotilus natans encrusted with nanoball-shaped Fe(III) oxide minerals formed by nitrate-reducing mixotrophic Fe(II) oxidation.</title>
        <authorList>
            <person name="Park S."/>
            <person name="Kim D.H."/>
            <person name="Lee J.H."/>
            <person name="Hur H.G."/>
        </authorList>
    </citation>
    <scope>NUCLEOTIDE SEQUENCE [LARGE SCALE GENOMIC DNA]</scope>
    <source>
        <strain evidence="1 2">DSM 6575</strain>
    </source>
</reference>
<dbReference type="Proteomes" id="UP000026714">
    <property type="component" value="Unassembled WGS sequence"/>
</dbReference>
<gene>
    <name evidence="1" type="ORF">X805_09900</name>
</gene>
<name>A0A059KPV5_9BURK</name>
<sequence length="37" mass="4349">MARRLVGAKKILTIDLIQLVRLDDKNHKLTQNKKYLT</sequence>
<keyword evidence="2" id="KW-1185">Reference proteome</keyword>
<comment type="caution">
    <text evidence="1">The sequence shown here is derived from an EMBL/GenBank/DDBJ whole genome shotgun (WGS) entry which is preliminary data.</text>
</comment>
<accession>A0A059KPV5</accession>
<protein>
    <submittedName>
        <fullName evidence="1">Uncharacterized protein</fullName>
    </submittedName>
</protein>
<organism evidence="1 2">
    <name type="scientific">Sphaerotilus natans subsp. natans DSM 6575</name>
    <dbReference type="NCBI Taxonomy" id="1286631"/>
    <lineage>
        <taxon>Bacteria</taxon>
        <taxon>Pseudomonadati</taxon>
        <taxon>Pseudomonadota</taxon>
        <taxon>Betaproteobacteria</taxon>
        <taxon>Burkholderiales</taxon>
        <taxon>Sphaerotilaceae</taxon>
        <taxon>Sphaerotilus</taxon>
    </lineage>
</organism>
<evidence type="ECO:0000313" key="2">
    <source>
        <dbReference type="Proteomes" id="UP000026714"/>
    </source>
</evidence>